<evidence type="ECO:0000313" key="3">
    <source>
        <dbReference type="Proteomes" id="UP000054623"/>
    </source>
</evidence>
<evidence type="ECO:0008006" key="4">
    <source>
        <dbReference type="Google" id="ProtNLM"/>
    </source>
</evidence>
<evidence type="ECO:0000256" key="1">
    <source>
        <dbReference type="SAM" id="Coils"/>
    </source>
</evidence>
<dbReference type="RefSeq" id="WP_058490793.1">
    <property type="nucleotide sequence ID" value="NZ_JAYFNZ010000016.1"/>
</dbReference>
<protein>
    <recommendedName>
        <fullName evidence="4">DUF3102 domain-containing protein</fullName>
    </recommendedName>
</protein>
<keyword evidence="1" id="KW-0175">Coiled coil</keyword>
<dbReference type="Pfam" id="PF11300">
    <property type="entry name" value="DUF3102"/>
    <property type="match status" value="1"/>
</dbReference>
<comment type="caution">
    <text evidence="2">The sequence shown here is derived from an EMBL/GenBank/DDBJ whole genome shotgun (WGS) entry which is preliminary data.</text>
</comment>
<dbReference type="Proteomes" id="UP000054623">
    <property type="component" value="Unassembled WGS sequence"/>
</dbReference>
<gene>
    <name evidence="2" type="ORF">AT727_18100</name>
</gene>
<sequence length="273" mass="29952">MDLELSSRTPQIIAAEINSIKEQTGKILLHSAIEIGRRLTEAKAMVHHGEWQKWLESSVSYSQSTANKLMRVFAEYGSKLAADHQAGANSEAMTSLSYTQAVILLGVPETERESFIVENDVSAMSTRELQQAVKERDEALDKNAELQETVDSNTGTITQLTAERDELRKQASGLKAAGKTNEATIKTLQEQLETAKKGDASAGKIAALEKELQAARAKVSANKIIFHFDSLTKSFNELLKELTKLAPADPETHQKYKGEIGEFIGKMGNMLSS</sequence>
<dbReference type="OrthoDB" id="1690026at2"/>
<dbReference type="AlphaFoldDB" id="A0A0W1JMX7"/>
<proteinExistence type="predicted"/>
<dbReference type="EMBL" id="LOCK01000012">
    <property type="protein sequence ID" value="KTE92622.1"/>
    <property type="molecule type" value="Genomic_DNA"/>
</dbReference>
<name>A0A0W1JMX7_DESHA</name>
<reference evidence="2 3" key="1">
    <citation type="submission" date="2015-12" db="EMBL/GenBank/DDBJ databases">
        <title>Draft Genome Sequence of Desulfitobacterium hafniense Strain DH, a Sulfate-reducing Bacterium Isolated from Paddy Soils.</title>
        <authorList>
            <person name="Bao P."/>
            <person name="Zhang X."/>
            <person name="Li G."/>
        </authorList>
    </citation>
    <scope>NUCLEOTIDE SEQUENCE [LARGE SCALE GENOMIC DNA]</scope>
    <source>
        <strain evidence="2 3">DH</strain>
    </source>
</reference>
<accession>A0A0W1JMX7</accession>
<feature type="coiled-coil region" evidence="1">
    <location>
        <begin position="129"/>
        <end position="177"/>
    </location>
</feature>
<organism evidence="2 3">
    <name type="scientific">Desulfitobacterium hafniense</name>
    <name type="common">Desulfitobacterium frappieri</name>
    <dbReference type="NCBI Taxonomy" id="49338"/>
    <lineage>
        <taxon>Bacteria</taxon>
        <taxon>Bacillati</taxon>
        <taxon>Bacillota</taxon>
        <taxon>Clostridia</taxon>
        <taxon>Eubacteriales</taxon>
        <taxon>Desulfitobacteriaceae</taxon>
        <taxon>Desulfitobacterium</taxon>
    </lineage>
</organism>
<evidence type="ECO:0000313" key="2">
    <source>
        <dbReference type="EMBL" id="KTE92622.1"/>
    </source>
</evidence>
<dbReference type="InterPro" id="IPR021451">
    <property type="entry name" value="DUF3102"/>
</dbReference>
<dbReference type="Gene3D" id="1.10.287.1490">
    <property type="match status" value="1"/>
</dbReference>